<keyword evidence="10 14" id="KW-0460">Magnesium</keyword>
<comment type="cofactor">
    <cofactor evidence="1">
        <name>K(+)</name>
        <dbReference type="ChEBI" id="CHEBI:29103"/>
    </cofactor>
</comment>
<dbReference type="FunFam" id="2.40.33.10:FF:000001">
    <property type="entry name" value="Pyruvate kinase"/>
    <property type="match status" value="1"/>
</dbReference>
<name>A0A399FV78_UNCN2</name>
<dbReference type="Pfam" id="PF00224">
    <property type="entry name" value="PK"/>
    <property type="match status" value="1"/>
</dbReference>
<feature type="domain" description="Pyruvate kinase C-terminal" evidence="16">
    <location>
        <begin position="356"/>
        <end position="474"/>
    </location>
</feature>
<dbReference type="InterPro" id="IPR036918">
    <property type="entry name" value="Pyrv_Knase_C_sf"/>
</dbReference>
<dbReference type="GO" id="GO:0030955">
    <property type="term" value="F:potassium ion binding"/>
    <property type="evidence" value="ECO:0007669"/>
    <property type="project" value="UniProtKB-UniRule"/>
</dbReference>
<evidence type="ECO:0000256" key="12">
    <source>
        <dbReference type="ARBA" id="ARBA00023317"/>
    </source>
</evidence>
<evidence type="ECO:0000256" key="8">
    <source>
        <dbReference type="ARBA" id="ARBA00022777"/>
    </source>
</evidence>
<evidence type="ECO:0000256" key="13">
    <source>
        <dbReference type="NCBIfam" id="TIGR01064"/>
    </source>
</evidence>
<evidence type="ECO:0000256" key="6">
    <source>
        <dbReference type="ARBA" id="ARBA00022723"/>
    </source>
</evidence>
<reference evidence="17 18" key="1">
    <citation type="submission" date="2018-08" db="EMBL/GenBank/DDBJ databases">
        <title>Draft genome of candidate division NPL-UPA2 bacterium Unc8 that adapted to ultra-basic serpentinizing groundwater.</title>
        <authorList>
            <person name="Ishii S."/>
            <person name="Suzuki S."/>
            <person name="Nealson K.H."/>
        </authorList>
    </citation>
    <scope>NUCLEOTIDE SEQUENCE [LARGE SCALE GENOMIC DNA]</scope>
    <source>
        <strain evidence="17">Unc8</strain>
    </source>
</reference>
<dbReference type="Pfam" id="PF02887">
    <property type="entry name" value="PK_C"/>
    <property type="match status" value="1"/>
</dbReference>
<evidence type="ECO:0000313" key="18">
    <source>
        <dbReference type="Proteomes" id="UP000266287"/>
    </source>
</evidence>
<dbReference type="InterPro" id="IPR018209">
    <property type="entry name" value="Pyrv_Knase_AS"/>
</dbReference>
<dbReference type="SUPFAM" id="SSF52935">
    <property type="entry name" value="PK C-terminal domain-like"/>
    <property type="match status" value="1"/>
</dbReference>
<dbReference type="SUPFAM" id="SSF50800">
    <property type="entry name" value="PK beta-barrel domain-like"/>
    <property type="match status" value="1"/>
</dbReference>
<dbReference type="UniPathway" id="UPA00109">
    <property type="reaction ID" value="UER00188"/>
</dbReference>
<dbReference type="InterPro" id="IPR011037">
    <property type="entry name" value="Pyrv_Knase-like_insert_dom_sf"/>
</dbReference>
<evidence type="ECO:0000256" key="11">
    <source>
        <dbReference type="ARBA" id="ARBA00023152"/>
    </source>
</evidence>
<keyword evidence="9" id="KW-0067">ATP-binding</keyword>
<dbReference type="NCBIfam" id="NF004978">
    <property type="entry name" value="PRK06354.1"/>
    <property type="match status" value="1"/>
</dbReference>
<comment type="catalytic activity">
    <reaction evidence="14">
        <text>pyruvate + ATP = phosphoenolpyruvate + ADP + H(+)</text>
        <dbReference type="Rhea" id="RHEA:18157"/>
        <dbReference type="ChEBI" id="CHEBI:15361"/>
        <dbReference type="ChEBI" id="CHEBI:15378"/>
        <dbReference type="ChEBI" id="CHEBI:30616"/>
        <dbReference type="ChEBI" id="CHEBI:58702"/>
        <dbReference type="ChEBI" id="CHEBI:456216"/>
        <dbReference type="EC" id="2.7.1.40"/>
    </reaction>
</comment>
<evidence type="ECO:0000256" key="14">
    <source>
        <dbReference type="RuleBase" id="RU000504"/>
    </source>
</evidence>
<dbReference type="Gene3D" id="2.40.33.10">
    <property type="entry name" value="PK beta-barrel domain-like"/>
    <property type="match status" value="1"/>
</dbReference>
<protein>
    <recommendedName>
        <fullName evidence="4 13">Pyruvate kinase</fullName>
        <ecNumber evidence="4 13">2.7.1.40</ecNumber>
    </recommendedName>
</protein>
<keyword evidence="11 14" id="KW-0324">Glycolysis</keyword>
<dbReference type="Gene3D" id="3.40.1380.20">
    <property type="entry name" value="Pyruvate kinase, C-terminal domain"/>
    <property type="match status" value="1"/>
</dbReference>
<comment type="caution">
    <text evidence="17">The sequence shown here is derived from an EMBL/GenBank/DDBJ whole genome shotgun (WGS) entry which is preliminary data.</text>
</comment>
<dbReference type="InterPro" id="IPR015806">
    <property type="entry name" value="Pyrv_Knase_insert_dom_sf"/>
</dbReference>
<evidence type="ECO:0000256" key="10">
    <source>
        <dbReference type="ARBA" id="ARBA00022842"/>
    </source>
</evidence>
<dbReference type="InterPro" id="IPR015813">
    <property type="entry name" value="Pyrv/PenolPyrv_kinase-like_dom"/>
</dbReference>
<dbReference type="AlphaFoldDB" id="A0A399FV78"/>
<evidence type="ECO:0000256" key="4">
    <source>
        <dbReference type="ARBA" id="ARBA00012142"/>
    </source>
</evidence>
<evidence type="ECO:0000259" key="16">
    <source>
        <dbReference type="Pfam" id="PF02887"/>
    </source>
</evidence>
<dbReference type="GO" id="GO:0005524">
    <property type="term" value="F:ATP binding"/>
    <property type="evidence" value="ECO:0007669"/>
    <property type="project" value="UniProtKB-KW"/>
</dbReference>
<keyword evidence="8 14" id="KW-0418">Kinase</keyword>
<dbReference type="GO" id="GO:0016301">
    <property type="term" value="F:kinase activity"/>
    <property type="evidence" value="ECO:0007669"/>
    <property type="project" value="UniProtKB-KW"/>
</dbReference>
<keyword evidence="5 14" id="KW-0808">Transferase</keyword>
<gene>
    <name evidence="17" type="primary">pyk</name>
    <name evidence="17" type="ORF">B9J77_04275</name>
</gene>
<dbReference type="InterPro" id="IPR015795">
    <property type="entry name" value="Pyrv_Knase_C"/>
</dbReference>
<dbReference type="PRINTS" id="PR01050">
    <property type="entry name" value="PYRUVTKNASE"/>
</dbReference>
<dbReference type="NCBIfam" id="NF004491">
    <property type="entry name" value="PRK05826.1"/>
    <property type="match status" value="1"/>
</dbReference>
<comment type="pathway">
    <text evidence="2 14">Carbohydrate degradation; glycolysis; pyruvate from D-glyceraldehyde 3-phosphate: step 5/5.</text>
</comment>
<dbReference type="InterPro" id="IPR015793">
    <property type="entry name" value="Pyrv_Knase_brl"/>
</dbReference>
<dbReference type="PANTHER" id="PTHR11817">
    <property type="entry name" value="PYRUVATE KINASE"/>
    <property type="match status" value="1"/>
</dbReference>
<dbReference type="PROSITE" id="PS00110">
    <property type="entry name" value="PYRUVATE_KINASE"/>
    <property type="match status" value="1"/>
</dbReference>
<dbReference type="SUPFAM" id="SSF51621">
    <property type="entry name" value="Phosphoenolpyruvate/pyruvate domain"/>
    <property type="match status" value="1"/>
</dbReference>
<dbReference type="EMBL" id="NDHY01000010">
    <property type="protein sequence ID" value="RIH99866.1"/>
    <property type="molecule type" value="Genomic_DNA"/>
</dbReference>
<dbReference type="Proteomes" id="UP000266287">
    <property type="component" value="Unassembled WGS sequence"/>
</dbReference>
<dbReference type="InterPro" id="IPR001697">
    <property type="entry name" value="Pyr_Knase"/>
</dbReference>
<proteinExistence type="inferred from homology"/>
<sequence>MRKTKIIATIGPASNKQATIEKMAKAGMNVCRLNFSFGIQEEHFKMISAIRKASKNTDIPIAIMQDLQGPKIRIGKLKTTTTVKKGDEIILSGNTEHKEKFYLPTTYPQIASDTKAGKAILIADGKITLKVLRTDRSKKEVHCKVIEGGTILTGKGINLPYTNISLPSMTEKDIKDAIFGTKAGVDYVSLSFVRKAEDIVKLRKLLKKHNSSAAIISKIEKPEAVDNIDAIIEETDGIMIARGDLADEVSFAKVPLIQKRIIKKANKKGKFTIIATEMLSSMTDSQLPTRAEVSDVANGVLDGTDLTMLSNETAMGKYPIKSVETMAKIAEEAESIFTGRDFFAGLELPGVHNLIEALCYSATSLSYDLSNDAIAVFTETGLTAKILSKFRPEATIFAATYKKNIYQKMALYNNVYPILLNKKDFQASDVMHRTIPALEEKLYRKHLIDKGRKFIILTGEYINNKWTSINTIKIKTFGA</sequence>
<evidence type="ECO:0000256" key="2">
    <source>
        <dbReference type="ARBA" id="ARBA00004997"/>
    </source>
</evidence>
<keyword evidence="6" id="KW-0479">Metal-binding</keyword>
<evidence type="ECO:0000256" key="5">
    <source>
        <dbReference type="ARBA" id="ARBA00022679"/>
    </source>
</evidence>
<keyword evidence="12 17" id="KW-0670">Pyruvate</keyword>
<accession>A0A399FV78</accession>
<evidence type="ECO:0000256" key="7">
    <source>
        <dbReference type="ARBA" id="ARBA00022741"/>
    </source>
</evidence>
<dbReference type="InterPro" id="IPR040442">
    <property type="entry name" value="Pyrv_kinase-like_dom_sf"/>
</dbReference>
<dbReference type="Gene3D" id="3.20.20.60">
    <property type="entry name" value="Phosphoenolpyruvate-binding domains"/>
    <property type="match status" value="1"/>
</dbReference>
<evidence type="ECO:0000256" key="3">
    <source>
        <dbReference type="ARBA" id="ARBA00008663"/>
    </source>
</evidence>
<comment type="similarity">
    <text evidence="3 14">Belongs to the pyruvate kinase family.</text>
</comment>
<dbReference type="GO" id="GO:0000287">
    <property type="term" value="F:magnesium ion binding"/>
    <property type="evidence" value="ECO:0007669"/>
    <property type="project" value="UniProtKB-UniRule"/>
</dbReference>
<evidence type="ECO:0000256" key="1">
    <source>
        <dbReference type="ARBA" id="ARBA00001958"/>
    </source>
</evidence>
<evidence type="ECO:0000313" key="17">
    <source>
        <dbReference type="EMBL" id="RIH99866.1"/>
    </source>
</evidence>
<evidence type="ECO:0000256" key="9">
    <source>
        <dbReference type="ARBA" id="ARBA00022840"/>
    </source>
</evidence>
<organism evidence="17 18">
    <name type="scientific">candidate division NPL-UPA2 bacterium Unc8</name>
    <dbReference type="NCBI Taxonomy" id="1980939"/>
    <lineage>
        <taxon>Bacteria</taxon>
    </lineage>
</organism>
<dbReference type="EC" id="2.7.1.40" evidence="4 13"/>
<feature type="domain" description="Pyruvate kinase barrel" evidence="15">
    <location>
        <begin position="1"/>
        <end position="323"/>
    </location>
</feature>
<dbReference type="NCBIfam" id="TIGR01064">
    <property type="entry name" value="pyruv_kin"/>
    <property type="match status" value="1"/>
</dbReference>
<evidence type="ECO:0000259" key="15">
    <source>
        <dbReference type="Pfam" id="PF00224"/>
    </source>
</evidence>
<dbReference type="GO" id="GO:0004743">
    <property type="term" value="F:pyruvate kinase activity"/>
    <property type="evidence" value="ECO:0007669"/>
    <property type="project" value="UniProtKB-UniRule"/>
</dbReference>
<keyword evidence="7" id="KW-0547">Nucleotide-binding</keyword>